<keyword evidence="5" id="KW-0862">Zinc</keyword>
<evidence type="ECO:0000313" key="10">
    <source>
        <dbReference type="RefSeq" id="XP_013775702.2"/>
    </source>
</evidence>
<comment type="subcellular location">
    <subcellularLocation>
        <location evidence="1">Nucleus</location>
    </subcellularLocation>
</comment>
<evidence type="ECO:0000256" key="4">
    <source>
        <dbReference type="ARBA" id="ARBA00022771"/>
    </source>
</evidence>
<gene>
    <name evidence="10" type="primary">LOC106460530</name>
</gene>
<dbReference type="PANTHER" id="PTHR16515:SF49">
    <property type="entry name" value="GASTRULA ZINC FINGER PROTEIN XLCGF49.1-LIKE-RELATED"/>
    <property type="match status" value="1"/>
</dbReference>
<feature type="domain" description="C2H2-type" evidence="8">
    <location>
        <begin position="553"/>
        <end position="581"/>
    </location>
</feature>
<organism evidence="9 10">
    <name type="scientific">Limulus polyphemus</name>
    <name type="common">Atlantic horseshoe crab</name>
    <dbReference type="NCBI Taxonomy" id="6850"/>
    <lineage>
        <taxon>Eukaryota</taxon>
        <taxon>Metazoa</taxon>
        <taxon>Ecdysozoa</taxon>
        <taxon>Arthropoda</taxon>
        <taxon>Chelicerata</taxon>
        <taxon>Merostomata</taxon>
        <taxon>Xiphosura</taxon>
        <taxon>Limulidae</taxon>
        <taxon>Limulus</taxon>
    </lineage>
</organism>
<dbReference type="Gene3D" id="3.30.160.60">
    <property type="entry name" value="Classic Zinc Finger"/>
    <property type="match status" value="4"/>
</dbReference>
<evidence type="ECO:0000256" key="5">
    <source>
        <dbReference type="ARBA" id="ARBA00022833"/>
    </source>
</evidence>
<evidence type="ECO:0000256" key="3">
    <source>
        <dbReference type="ARBA" id="ARBA00022737"/>
    </source>
</evidence>
<dbReference type="PANTHER" id="PTHR16515">
    <property type="entry name" value="PR DOMAIN ZINC FINGER PROTEIN"/>
    <property type="match status" value="1"/>
</dbReference>
<keyword evidence="2" id="KW-0479">Metal-binding</keyword>
<dbReference type="GeneID" id="106460530"/>
<dbReference type="SUPFAM" id="SSF57667">
    <property type="entry name" value="beta-beta-alpha zinc fingers"/>
    <property type="match status" value="3"/>
</dbReference>
<evidence type="ECO:0000259" key="8">
    <source>
        <dbReference type="PROSITE" id="PS50157"/>
    </source>
</evidence>
<evidence type="ECO:0000256" key="1">
    <source>
        <dbReference type="ARBA" id="ARBA00004123"/>
    </source>
</evidence>
<dbReference type="InterPro" id="IPR013087">
    <property type="entry name" value="Znf_C2H2_type"/>
</dbReference>
<feature type="domain" description="C2H2-type" evidence="8">
    <location>
        <begin position="582"/>
        <end position="609"/>
    </location>
</feature>
<sequence>MCSSVGEEKRYLPPGSETGEHLHDSLLLNQAVGEECLSNRGKWSENAINGFNPTGGTSQLQLLPNDLEFRPSSLTCQIGVWTRAKICKGSRFGPIPDILETTKASTLTRKLYLEVSLDLGESTELILSAEETVPERRELDLTKHKILSENNRKDFAGSTHYTTVNSIISENLSQSFSQESQAYSHLIKSLSMRTENRDSLQTKEEQFTEMGAEWKCNYLCHEQSWNDLFSQRRGNLEQSDKRYKCNQCSKLFNWKSNLIRHQVSHDDSRRYVSSEELVSVSNLNELPFLEDEHINDEKNMKLSLIRQKYSADMLVSSDPYIHIDKPLENKNDKTTVMTPIFPNCKGLNSFCELSQKNFCLHAEKTSETSDQIENTHLDEPLDLRISKTKNSSYDDKEKYFLINKMLKPIPSKTEEMALSMNKKPKRNNTNTDECTSTTEQFTQPTSPVAFRRFAPPLLSDNIKSIQYTHPFFPSTSKLEALCYLRHSLLKPGVSSFDLWKCRIDENGNQTVKIISQELHKISDRYSCKFCGKLFPRSANLTRHLRTHTGEQPYTCKYCQRSFSISSNLQRHVRNIHHKEKPFICSLCDRNFGQQINLDRHLKKHETDGTKFSQTFSEA</sequence>
<dbReference type="RefSeq" id="XP_013775702.2">
    <property type="nucleotide sequence ID" value="XM_013920248.2"/>
</dbReference>
<feature type="domain" description="C2H2-type" evidence="8">
    <location>
        <begin position="525"/>
        <end position="552"/>
    </location>
</feature>
<dbReference type="Pfam" id="PF00096">
    <property type="entry name" value="zf-C2H2"/>
    <property type="match status" value="3"/>
</dbReference>
<dbReference type="PROSITE" id="PS00028">
    <property type="entry name" value="ZINC_FINGER_C2H2_1"/>
    <property type="match status" value="4"/>
</dbReference>
<dbReference type="Proteomes" id="UP000694941">
    <property type="component" value="Unplaced"/>
</dbReference>
<dbReference type="SMART" id="SM00355">
    <property type="entry name" value="ZnF_C2H2"/>
    <property type="match status" value="4"/>
</dbReference>
<protein>
    <submittedName>
        <fullName evidence="10">Zinc finger protein 271-like</fullName>
    </submittedName>
</protein>
<keyword evidence="3" id="KW-0677">Repeat</keyword>
<reference evidence="10" key="1">
    <citation type="submission" date="2025-08" db="UniProtKB">
        <authorList>
            <consortium name="RefSeq"/>
        </authorList>
    </citation>
    <scope>IDENTIFICATION</scope>
    <source>
        <tissue evidence="10">Muscle</tissue>
    </source>
</reference>
<dbReference type="InterPro" id="IPR036236">
    <property type="entry name" value="Znf_C2H2_sf"/>
</dbReference>
<keyword evidence="9" id="KW-1185">Reference proteome</keyword>
<accession>A0ABM1B6C1</accession>
<dbReference type="PROSITE" id="PS50157">
    <property type="entry name" value="ZINC_FINGER_C2H2_2"/>
    <property type="match status" value="4"/>
</dbReference>
<evidence type="ECO:0000313" key="9">
    <source>
        <dbReference type="Proteomes" id="UP000694941"/>
    </source>
</evidence>
<proteinExistence type="predicted"/>
<evidence type="ECO:0000256" key="2">
    <source>
        <dbReference type="ARBA" id="ARBA00022723"/>
    </source>
</evidence>
<feature type="domain" description="C2H2-type" evidence="8">
    <location>
        <begin position="243"/>
        <end position="270"/>
    </location>
</feature>
<name>A0ABM1B6C1_LIMPO</name>
<keyword evidence="4 7" id="KW-0863">Zinc-finger</keyword>
<dbReference type="InterPro" id="IPR050331">
    <property type="entry name" value="Zinc_finger"/>
</dbReference>
<keyword evidence="6" id="KW-0539">Nucleus</keyword>
<evidence type="ECO:0000256" key="7">
    <source>
        <dbReference type="PROSITE-ProRule" id="PRU00042"/>
    </source>
</evidence>
<evidence type="ECO:0000256" key="6">
    <source>
        <dbReference type="ARBA" id="ARBA00023242"/>
    </source>
</evidence>